<dbReference type="PANTHER" id="PTHR48107">
    <property type="entry name" value="NADPH-DEPENDENT ALDEHYDE REDUCTASE-LIKE PROTEIN, CHLOROPLASTIC-RELATED"/>
    <property type="match status" value="1"/>
</dbReference>
<dbReference type="EMBL" id="JADBEF010000001">
    <property type="protein sequence ID" value="MBE1559714.1"/>
    <property type="molecule type" value="Genomic_DNA"/>
</dbReference>
<dbReference type="SMART" id="SM00822">
    <property type="entry name" value="PKS_KR"/>
    <property type="match status" value="1"/>
</dbReference>
<dbReference type="PRINTS" id="PR00080">
    <property type="entry name" value="SDRFAMILY"/>
</dbReference>
<gene>
    <name evidence="4" type="ORF">H4W81_002493</name>
</gene>
<organism evidence="4 5">
    <name type="scientific">Nonomuraea africana</name>
    <dbReference type="NCBI Taxonomy" id="46171"/>
    <lineage>
        <taxon>Bacteria</taxon>
        <taxon>Bacillati</taxon>
        <taxon>Actinomycetota</taxon>
        <taxon>Actinomycetes</taxon>
        <taxon>Streptosporangiales</taxon>
        <taxon>Streptosporangiaceae</taxon>
        <taxon>Nonomuraea</taxon>
    </lineage>
</organism>
<sequence>MGPLTGRTALVTGGSRGIGRAIVQRLAVDGASVVFTYATAEAAARRVAAEIDLEVGALRGSADGGAWPVRLDLTDLDDIRRLFATARDRFAEPGLDILVNNAAIAADRPIAKVTEADYDHAMAVNVKGVFFTIQHALPHLRDGARIINLSTASTAWPGPGEALYAAGKAAVEQFSRVAAKELAGRGITVNTISPGPTDTDLLRGATTEQERQAVASMTPLGRLGTPADVAGVVAFLAGPDSGWVTGQNILVDGGLI</sequence>
<dbReference type="InterPro" id="IPR002347">
    <property type="entry name" value="SDR_fam"/>
</dbReference>
<dbReference type="RefSeq" id="WP_192774942.1">
    <property type="nucleotide sequence ID" value="NZ_BAAASY010000005.1"/>
</dbReference>
<dbReference type="PANTHER" id="PTHR48107:SF7">
    <property type="entry name" value="RE15974P"/>
    <property type="match status" value="1"/>
</dbReference>
<dbReference type="Gene3D" id="3.40.50.720">
    <property type="entry name" value="NAD(P)-binding Rossmann-like Domain"/>
    <property type="match status" value="1"/>
</dbReference>
<keyword evidence="2 4" id="KW-0560">Oxidoreductase</keyword>
<evidence type="ECO:0000259" key="3">
    <source>
        <dbReference type="SMART" id="SM00822"/>
    </source>
</evidence>
<name>A0ABR9KCH0_9ACTN</name>
<dbReference type="SUPFAM" id="SSF51735">
    <property type="entry name" value="NAD(P)-binding Rossmann-fold domains"/>
    <property type="match status" value="1"/>
</dbReference>
<protein>
    <submittedName>
        <fullName evidence="4">3-oxoacyl-[acyl-carrier protein] reductase</fullName>
        <ecNumber evidence="4">1.1.1.100</ecNumber>
    </submittedName>
</protein>
<evidence type="ECO:0000313" key="5">
    <source>
        <dbReference type="Proteomes" id="UP000661607"/>
    </source>
</evidence>
<comment type="caution">
    <text evidence="4">The sequence shown here is derived from an EMBL/GenBank/DDBJ whole genome shotgun (WGS) entry which is preliminary data.</text>
</comment>
<dbReference type="GO" id="GO:0004316">
    <property type="term" value="F:3-oxoacyl-[acyl-carrier-protein] reductase (NADPH) activity"/>
    <property type="evidence" value="ECO:0007669"/>
    <property type="project" value="UniProtKB-EC"/>
</dbReference>
<dbReference type="Proteomes" id="UP000661607">
    <property type="component" value="Unassembled WGS sequence"/>
</dbReference>
<reference evidence="4 5" key="1">
    <citation type="submission" date="2020-10" db="EMBL/GenBank/DDBJ databases">
        <title>Sequencing the genomes of 1000 actinobacteria strains.</title>
        <authorList>
            <person name="Klenk H.-P."/>
        </authorList>
    </citation>
    <scope>NUCLEOTIDE SEQUENCE [LARGE SCALE GENOMIC DNA]</scope>
    <source>
        <strain evidence="4 5">DSM 43748</strain>
    </source>
</reference>
<evidence type="ECO:0000256" key="1">
    <source>
        <dbReference type="ARBA" id="ARBA00006484"/>
    </source>
</evidence>
<accession>A0ABR9KCH0</accession>
<feature type="domain" description="Ketoreductase" evidence="3">
    <location>
        <begin position="7"/>
        <end position="195"/>
    </location>
</feature>
<dbReference type="InterPro" id="IPR036291">
    <property type="entry name" value="NAD(P)-bd_dom_sf"/>
</dbReference>
<comment type="similarity">
    <text evidence="1">Belongs to the short-chain dehydrogenases/reductases (SDR) family.</text>
</comment>
<dbReference type="InterPro" id="IPR057326">
    <property type="entry name" value="KR_dom"/>
</dbReference>
<dbReference type="Pfam" id="PF13561">
    <property type="entry name" value="adh_short_C2"/>
    <property type="match status" value="1"/>
</dbReference>
<evidence type="ECO:0000313" key="4">
    <source>
        <dbReference type="EMBL" id="MBE1559714.1"/>
    </source>
</evidence>
<proteinExistence type="inferred from homology"/>
<dbReference type="EC" id="1.1.1.100" evidence="4"/>
<keyword evidence="5" id="KW-1185">Reference proteome</keyword>
<dbReference type="PRINTS" id="PR00081">
    <property type="entry name" value="GDHRDH"/>
</dbReference>
<evidence type="ECO:0000256" key="2">
    <source>
        <dbReference type="ARBA" id="ARBA00023002"/>
    </source>
</evidence>